<organism evidence="4 5">
    <name type="scientific">Archangium gephyra</name>
    <dbReference type="NCBI Taxonomy" id="48"/>
    <lineage>
        <taxon>Bacteria</taxon>
        <taxon>Pseudomonadati</taxon>
        <taxon>Myxococcota</taxon>
        <taxon>Myxococcia</taxon>
        <taxon>Myxococcales</taxon>
        <taxon>Cystobacterineae</taxon>
        <taxon>Archangiaceae</taxon>
        <taxon>Archangium</taxon>
    </lineage>
</organism>
<dbReference type="AlphaFoldDB" id="A0A2W5T1B4"/>
<dbReference type="InterPro" id="IPR000253">
    <property type="entry name" value="FHA_dom"/>
</dbReference>
<dbReference type="EMBL" id="QFQP01000023">
    <property type="protein sequence ID" value="PZR08852.1"/>
    <property type="molecule type" value="Genomic_DNA"/>
</dbReference>
<dbReference type="SMART" id="SM00240">
    <property type="entry name" value="FHA"/>
    <property type="match status" value="1"/>
</dbReference>
<dbReference type="InterPro" id="IPR008984">
    <property type="entry name" value="SMAD_FHA_dom_sf"/>
</dbReference>
<proteinExistence type="predicted"/>
<protein>
    <recommendedName>
        <fullName evidence="3">FHA domain-containing protein</fullName>
    </recommendedName>
</protein>
<feature type="region of interest" description="Disordered" evidence="1">
    <location>
        <begin position="150"/>
        <end position="184"/>
    </location>
</feature>
<name>A0A2W5T1B4_9BACT</name>
<reference evidence="4 5" key="1">
    <citation type="submission" date="2017-08" db="EMBL/GenBank/DDBJ databases">
        <title>Infants hospitalized years apart are colonized by the same room-sourced microbial strains.</title>
        <authorList>
            <person name="Brooks B."/>
            <person name="Olm M.R."/>
            <person name="Firek B.A."/>
            <person name="Baker R."/>
            <person name="Thomas B.C."/>
            <person name="Morowitz M.J."/>
            <person name="Banfield J.F."/>
        </authorList>
    </citation>
    <scope>NUCLEOTIDE SEQUENCE [LARGE SCALE GENOMIC DNA]</scope>
    <source>
        <strain evidence="4">S2_003_000_R2_14</strain>
    </source>
</reference>
<feature type="compositionally biased region" description="Acidic residues" evidence="1">
    <location>
        <begin position="154"/>
        <end position="166"/>
    </location>
</feature>
<dbReference type="Gene3D" id="2.60.200.20">
    <property type="match status" value="1"/>
</dbReference>
<keyword evidence="2" id="KW-0812">Transmembrane</keyword>
<sequence>MPPPRKVTRGTGAVDDDPERENRTQARVQNPVADADPERANKTQARVPRPVAADEDPERDQSTQARVKNPLNENERTYKSKIRAKVPAKRPEEDYDTAGEYADDGGYQTGQNYQAAGDDEEFAGLSPSISLEGDGLEALDPEIGSRTRALPALEVDEPAEPEEADDANATRAGPPLKLEITAGPDAGKKKKFKGVRMVIGRTPGVDLQLSDQSVSRRHVELIYGDEGVMLKDLGSGNGTKVNGTKVAEKKLEHGDEIHIGKTKIKFVDELAAFKKAREEQEAKEAAKKAAAEKKEEEPKTEAGEGEEARAADDKKPAKTESGDKKPAGRQRPVRTARTTGGGQGGFAEKFKALPKPIRLAIVGGVVIVLIIFIAGIALRPPPPAPVEPAKLLADSKMQEARNAVRDEDYGRAAQLIDDAEKLVPGIDKTKLGQQAKAELAFRTGLDEARKALSEKRFEDAKKALDATGKGSIKSEEAKLKVREELKAAELVYKKEQIEELIAAGELDGAKNLLAELPVEMQSEPARAIAEFETQLEEQKKQDEADAASAARRAAGNARAAREEAMNEAFVVVERKFGGGEWERAASECARVLDSYSKDKDIAARAKKLQNLIPSFGRNYDEGMKKYRQGQLAQAAKPLRVAHQTYLQMGLRANKYGQELEEKIGAAAVVAGKEALLRSDLVTAWQNFRDAAKFDPNDSKARAGLDDVTARAELLFQDAYMTRDRDPLDAVRKFKVVVQVTEAGTTVHEKAKNQLAAMAP</sequence>
<feature type="compositionally biased region" description="Acidic residues" evidence="1">
    <location>
        <begin position="93"/>
        <end position="103"/>
    </location>
</feature>
<evidence type="ECO:0000256" key="2">
    <source>
        <dbReference type="SAM" id="Phobius"/>
    </source>
</evidence>
<keyword evidence="2" id="KW-1133">Transmembrane helix</keyword>
<dbReference type="InterPro" id="IPR032030">
    <property type="entry name" value="YscD_cytoplasmic_dom"/>
</dbReference>
<feature type="compositionally biased region" description="Basic and acidic residues" evidence="1">
    <location>
        <begin position="283"/>
        <end position="326"/>
    </location>
</feature>
<accession>A0A2W5T1B4</accession>
<feature type="domain" description="FHA" evidence="3">
    <location>
        <begin position="197"/>
        <end position="246"/>
    </location>
</feature>
<dbReference type="InterPro" id="IPR050923">
    <property type="entry name" value="Cell_Proc_Reg/RNA_Proc"/>
</dbReference>
<feature type="region of interest" description="Disordered" evidence="1">
    <location>
        <begin position="283"/>
        <end position="347"/>
    </location>
</feature>
<evidence type="ECO:0000256" key="1">
    <source>
        <dbReference type="SAM" id="MobiDB-lite"/>
    </source>
</evidence>
<comment type="caution">
    <text evidence="4">The sequence shown here is derived from an EMBL/GenBank/DDBJ whole genome shotgun (WGS) entry which is preliminary data.</text>
</comment>
<evidence type="ECO:0000259" key="3">
    <source>
        <dbReference type="PROSITE" id="PS50006"/>
    </source>
</evidence>
<dbReference type="PROSITE" id="PS50006">
    <property type="entry name" value="FHA_DOMAIN"/>
    <property type="match status" value="1"/>
</dbReference>
<feature type="region of interest" description="Disordered" evidence="1">
    <location>
        <begin position="1"/>
        <end position="119"/>
    </location>
</feature>
<feature type="compositionally biased region" description="Basic residues" evidence="1">
    <location>
        <begin position="79"/>
        <end position="88"/>
    </location>
</feature>
<dbReference type="PANTHER" id="PTHR23308">
    <property type="entry name" value="NUCLEAR INHIBITOR OF PROTEIN PHOSPHATASE-1"/>
    <property type="match status" value="1"/>
</dbReference>
<dbReference type="Proteomes" id="UP000249061">
    <property type="component" value="Unassembled WGS sequence"/>
</dbReference>
<evidence type="ECO:0000313" key="5">
    <source>
        <dbReference type="Proteomes" id="UP000249061"/>
    </source>
</evidence>
<gene>
    <name evidence="4" type="ORF">DI536_23450</name>
</gene>
<dbReference type="CDD" id="cd00060">
    <property type="entry name" value="FHA"/>
    <property type="match status" value="1"/>
</dbReference>
<feature type="transmembrane region" description="Helical" evidence="2">
    <location>
        <begin position="359"/>
        <end position="378"/>
    </location>
</feature>
<keyword evidence="2" id="KW-0472">Membrane</keyword>
<dbReference type="Pfam" id="PF16697">
    <property type="entry name" value="Yop-YscD_cpl"/>
    <property type="match status" value="1"/>
</dbReference>
<dbReference type="SUPFAM" id="SSF49879">
    <property type="entry name" value="SMAD/FHA domain"/>
    <property type="match status" value="1"/>
</dbReference>
<evidence type="ECO:0000313" key="4">
    <source>
        <dbReference type="EMBL" id="PZR08852.1"/>
    </source>
</evidence>